<keyword evidence="10 20" id="KW-0547">Nucleotide-binding</keyword>
<evidence type="ECO:0000256" key="18">
    <source>
        <dbReference type="ARBA" id="ARBA00060037"/>
    </source>
</evidence>
<feature type="binding site" evidence="20">
    <location>
        <position position="285"/>
    </location>
    <ligand>
        <name>ATP</name>
        <dbReference type="ChEBI" id="CHEBI:30616"/>
        <label>1</label>
    </ligand>
</feature>
<evidence type="ECO:0000313" key="23">
    <source>
        <dbReference type="EMBL" id="AEM38624.1"/>
    </source>
</evidence>
<feature type="domain" description="ATP-grasp" evidence="21">
    <location>
        <begin position="134"/>
        <end position="328"/>
    </location>
</feature>
<dbReference type="Pfam" id="PF25596">
    <property type="entry name" value="CPSase_L_D1"/>
    <property type="match status" value="2"/>
</dbReference>
<keyword evidence="12" id="KW-0460">Magnesium</keyword>
<evidence type="ECO:0000256" key="4">
    <source>
        <dbReference type="ARBA" id="ARBA00009799"/>
    </source>
</evidence>
<feature type="binding site" evidence="20">
    <location>
        <position position="841"/>
    </location>
    <ligand>
        <name>Mg(2+)</name>
        <dbReference type="ChEBI" id="CHEBI:18420"/>
        <label>4</label>
    </ligand>
</feature>
<evidence type="ECO:0000256" key="11">
    <source>
        <dbReference type="ARBA" id="ARBA00022840"/>
    </source>
</evidence>
<dbReference type="InterPro" id="IPR011607">
    <property type="entry name" value="MGS-like_dom"/>
</dbReference>
<dbReference type="EC" id="6.3.5.5" evidence="20"/>
<evidence type="ECO:0000256" key="3">
    <source>
        <dbReference type="ARBA" id="ARBA00005077"/>
    </source>
</evidence>
<evidence type="ECO:0000256" key="14">
    <source>
        <dbReference type="ARBA" id="ARBA00023211"/>
    </source>
</evidence>
<dbReference type="HOGENOM" id="CLU_000513_1_3_2"/>
<dbReference type="GO" id="GO:0005524">
    <property type="term" value="F:ATP binding"/>
    <property type="evidence" value="ECO:0007669"/>
    <property type="project" value="UniProtKB-UniRule"/>
</dbReference>
<keyword evidence="5 20" id="KW-0055">Arginine biosynthesis</keyword>
<dbReference type="GO" id="GO:0004088">
    <property type="term" value="F:carbamoyl-phosphate synthase (glutamine-hydrolyzing) activity"/>
    <property type="evidence" value="ECO:0007669"/>
    <property type="project" value="UniProtKB-UniRule"/>
</dbReference>
<feature type="binding site" evidence="20">
    <location>
        <position position="130"/>
    </location>
    <ligand>
        <name>ATP</name>
        <dbReference type="ChEBI" id="CHEBI:30616"/>
        <label>1</label>
    </ligand>
</feature>
<feature type="binding site" evidence="20">
    <location>
        <position position="716"/>
    </location>
    <ligand>
        <name>ATP</name>
        <dbReference type="ChEBI" id="CHEBI:30616"/>
        <label>2</label>
    </ligand>
</feature>
<dbReference type="Gene3D" id="3.40.50.20">
    <property type="match status" value="2"/>
</dbReference>
<keyword evidence="11 20" id="KW-0067">ATP-binding</keyword>
<dbReference type="FunCoup" id="G0EDD9">
    <property type="interactions" value="240"/>
</dbReference>
<feature type="binding site" evidence="20">
    <location>
        <position position="789"/>
    </location>
    <ligand>
        <name>ATP</name>
        <dbReference type="ChEBI" id="CHEBI:30616"/>
        <label>2</label>
    </ligand>
</feature>
<evidence type="ECO:0000313" key="24">
    <source>
        <dbReference type="Proteomes" id="UP000001037"/>
    </source>
</evidence>
<keyword evidence="24" id="KW-1185">Reference proteome</keyword>
<feature type="binding site" evidence="20">
    <location>
        <position position="787"/>
    </location>
    <ligand>
        <name>ATP</name>
        <dbReference type="ChEBI" id="CHEBI:30616"/>
        <label>2</label>
    </ligand>
</feature>
<dbReference type="InterPro" id="IPR013815">
    <property type="entry name" value="ATP_grasp_subdomain_1"/>
</dbReference>
<dbReference type="NCBIfam" id="NF003671">
    <property type="entry name" value="PRK05294.1"/>
    <property type="match status" value="1"/>
</dbReference>
<evidence type="ECO:0000259" key="22">
    <source>
        <dbReference type="PROSITE" id="PS51855"/>
    </source>
</evidence>
<comment type="subunit">
    <text evidence="19 20">Composed of two chains; the small (or glutamine) chain promotes the hydrolysis of glutamine to ammonia, which is used by the large (or ammonia) chain to synthesize carbamoyl phosphate. Tetramer of heterodimers (alpha,beta)4.</text>
</comment>
<evidence type="ECO:0000256" key="13">
    <source>
        <dbReference type="ARBA" id="ARBA00022975"/>
    </source>
</evidence>
<name>G0EDD9_PYRF1</name>
<feature type="binding site" evidence="20">
    <location>
        <position position="786"/>
    </location>
    <ligand>
        <name>ATP</name>
        <dbReference type="ChEBI" id="CHEBI:30616"/>
        <label>2</label>
    </ligand>
</feature>
<feature type="binding site" evidence="20">
    <location>
        <position position="755"/>
    </location>
    <ligand>
        <name>ATP</name>
        <dbReference type="ChEBI" id="CHEBI:30616"/>
        <label>2</label>
    </ligand>
</feature>
<keyword evidence="13 20" id="KW-0665">Pyrimidine biosynthesis</keyword>
<feature type="binding site" evidence="20">
    <location>
        <position position="299"/>
    </location>
    <ligand>
        <name>Mg(2+)</name>
        <dbReference type="ChEBI" id="CHEBI:18420"/>
        <label>1</label>
    </ligand>
</feature>
<feature type="binding site" evidence="20">
    <location>
        <position position="211"/>
    </location>
    <ligand>
        <name>ATP</name>
        <dbReference type="ChEBI" id="CHEBI:30616"/>
        <label>1</label>
    </ligand>
</feature>
<feature type="binding site" evidence="20">
    <location>
        <position position="177"/>
    </location>
    <ligand>
        <name>ATP</name>
        <dbReference type="ChEBI" id="CHEBI:30616"/>
        <label>1</label>
    </ligand>
</feature>
<feature type="binding site" evidence="20">
    <location>
        <position position="209"/>
    </location>
    <ligand>
        <name>ATP</name>
        <dbReference type="ChEBI" id="CHEBI:30616"/>
        <label>1</label>
    </ligand>
</feature>
<feature type="binding site" evidence="20">
    <location>
        <position position="829"/>
    </location>
    <ligand>
        <name>Mn(2+)</name>
        <dbReference type="ChEBI" id="CHEBI:29035"/>
        <label>3</label>
    </ligand>
</feature>
<feature type="binding site" evidence="20">
    <location>
        <position position="299"/>
    </location>
    <ligand>
        <name>Mn(2+)</name>
        <dbReference type="ChEBI" id="CHEBI:29035"/>
        <label>2</label>
    </ligand>
</feature>
<comment type="cofactor">
    <cofactor evidence="1">
        <name>Mn(2+)</name>
        <dbReference type="ChEBI" id="CHEBI:29035"/>
    </cofactor>
</comment>
<evidence type="ECO:0000256" key="9">
    <source>
        <dbReference type="ARBA" id="ARBA00022737"/>
    </source>
</evidence>
<feature type="binding site" evidence="20">
    <location>
        <position position="242"/>
    </location>
    <ligand>
        <name>ATP</name>
        <dbReference type="ChEBI" id="CHEBI:30616"/>
        <label>1</label>
    </ligand>
</feature>
<dbReference type="InterPro" id="IPR058047">
    <property type="entry name" value="CPSase_preATP-grasp"/>
</dbReference>
<dbReference type="InParanoid" id="G0EDD9"/>
<dbReference type="PROSITE" id="PS00866">
    <property type="entry name" value="CPSASE_1"/>
    <property type="match status" value="1"/>
</dbReference>
<dbReference type="EMBL" id="CP002838">
    <property type="protein sequence ID" value="AEM38624.1"/>
    <property type="molecule type" value="Genomic_DNA"/>
</dbReference>
<feature type="binding site" evidence="20">
    <location>
        <position position="841"/>
    </location>
    <ligand>
        <name>ATP</name>
        <dbReference type="ChEBI" id="CHEBI:30616"/>
        <label>2</label>
    </ligand>
</feature>
<dbReference type="SUPFAM" id="SSF48108">
    <property type="entry name" value="Carbamoyl phosphate synthetase, large subunit connection domain"/>
    <property type="match status" value="1"/>
</dbReference>
<dbReference type="PANTHER" id="PTHR11405">
    <property type="entry name" value="CARBAMOYLTRANSFERASE FAMILY MEMBER"/>
    <property type="match status" value="1"/>
</dbReference>
<reference evidence="23 24" key="1">
    <citation type="journal article" date="2011" name="Stand. Genomic Sci.">
        <title>Complete genome sequence of the hyperthermophilic chemolithoautotroph Pyrolobus fumarii type strain (1A).</title>
        <authorList>
            <person name="Anderson I."/>
            <person name="Goker M."/>
            <person name="Nolan M."/>
            <person name="Lucas S."/>
            <person name="Hammon N."/>
            <person name="Deshpande S."/>
            <person name="Cheng J.F."/>
            <person name="Tapia R."/>
            <person name="Han C."/>
            <person name="Goodwin L."/>
            <person name="Pitluck S."/>
            <person name="Huntemann M."/>
            <person name="Liolios K."/>
            <person name="Ivanova N."/>
            <person name="Pagani I."/>
            <person name="Mavromatis K."/>
            <person name="Ovchinikova G."/>
            <person name="Pati A."/>
            <person name="Chen A."/>
            <person name="Palaniappan K."/>
            <person name="Land M."/>
            <person name="Hauser L."/>
            <person name="Brambilla E.M."/>
            <person name="Huber H."/>
            <person name="Yasawong M."/>
            <person name="Rohde M."/>
            <person name="Spring S."/>
            <person name="Abt B."/>
            <person name="Sikorski J."/>
            <person name="Wirth R."/>
            <person name="Detter J.C."/>
            <person name="Woyke T."/>
            <person name="Bristow J."/>
            <person name="Eisen J.A."/>
            <person name="Markowitz V."/>
            <person name="Hugenholtz P."/>
            <person name="Kyrpides N.C."/>
            <person name="Klenk H.P."/>
            <person name="Lapidus A."/>
        </authorList>
    </citation>
    <scope>NUCLEOTIDE SEQUENCE [LARGE SCALE GENOMIC DNA]</scope>
    <source>
        <strain evidence="24">DSM 11204 / 1A</strain>
    </source>
</reference>
<comment type="catalytic activity">
    <reaction evidence="16 20">
        <text>hydrogencarbonate + L-glutamine + 2 ATP + H2O = carbamoyl phosphate + L-glutamate + 2 ADP + phosphate + 2 H(+)</text>
        <dbReference type="Rhea" id="RHEA:18633"/>
        <dbReference type="ChEBI" id="CHEBI:15377"/>
        <dbReference type="ChEBI" id="CHEBI:15378"/>
        <dbReference type="ChEBI" id="CHEBI:17544"/>
        <dbReference type="ChEBI" id="CHEBI:29985"/>
        <dbReference type="ChEBI" id="CHEBI:30616"/>
        <dbReference type="ChEBI" id="CHEBI:43474"/>
        <dbReference type="ChEBI" id="CHEBI:58228"/>
        <dbReference type="ChEBI" id="CHEBI:58359"/>
        <dbReference type="ChEBI" id="CHEBI:456216"/>
        <dbReference type="EC" id="6.3.5.5"/>
    </reaction>
</comment>
<dbReference type="PROSITE" id="PS50975">
    <property type="entry name" value="ATP_GRASP"/>
    <property type="match status" value="2"/>
</dbReference>
<dbReference type="FunFam" id="1.10.1030.10:FF:000002">
    <property type="entry name" value="Carbamoyl-phosphate synthase large chain"/>
    <property type="match status" value="1"/>
</dbReference>
<dbReference type="Pfam" id="PF02787">
    <property type="entry name" value="CPSase_L_D3"/>
    <property type="match status" value="1"/>
</dbReference>
<feature type="binding site" evidence="20">
    <location>
        <position position="301"/>
    </location>
    <ligand>
        <name>Mg(2+)</name>
        <dbReference type="ChEBI" id="CHEBI:18420"/>
        <label>2</label>
    </ligand>
</feature>
<evidence type="ECO:0000256" key="10">
    <source>
        <dbReference type="ARBA" id="ARBA00022741"/>
    </source>
</evidence>
<feature type="binding site" evidence="20">
    <location>
        <position position="829"/>
    </location>
    <ligand>
        <name>Mg(2+)</name>
        <dbReference type="ChEBI" id="CHEBI:18420"/>
        <label>3</label>
    </ligand>
</feature>
<feature type="binding site" evidence="20">
    <location>
        <position position="244"/>
    </location>
    <ligand>
        <name>ATP</name>
        <dbReference type="ChEBI" id="CHEBI:30616"/>
        <label>1</label>
    </ligand>
</feature>
<dbReference type="EC" id="6.3.4.16" evidence="20"/>
<comment type="pathway">
    <text evidence="2 20">Pyrimidine metabolism; UMP biosynthesis via de novo pathway; (S)-dihydroorotate from bicarbonate: step 1/3.</text>
</comment>
<comment type="domain">
    <text evidence="20">The large subunit is composed of 2 ATP-grasp domains that are involved in binding the 2 ATP molecules needed for carbamoyl phosphate synthesis. The N-terminal ATP-grasp domain (referred to as the carboxyphosphate synthetic component) catalyzes the ATP-dependent phosphorylation of hydrogencarbonate to carboxyphosphate and the subsequent nucleophilic attack by ammonia to form a carbamate intermediate. The C-terminal ATP-grasp domain (referred to as the carbamoyl phosphate synthetic component) then catalyzes the phosphorylation of carbamate with the second ATP to form the end product carbamoyl phosphate. The reactive and unstable enzyme intermediates are sequentially channeled from one active site to the next through the interior of the protein over a distance of at least 96 A.</text>
</comment>
<feature type="region of interest" description="Allosteric domain" evidence="20">
    <location>
        <begin position="939"/>
        <end position="1065"/>
    </location>
</feature>
<dbReference type="SMART" id="SM01096">
    <property type="entry name" value="CPSase_L_D3"/>
    <property type="match status" value="1"/>
</dbReference>
<feature type="binding site" evidence="20">
    <location>
        <position position="216"/>
    </location>
    <ligand>
        <name>ATP</name>
        <dbReference type="ChEBI" id="CHEBI:30616"/>
        <label>1</label>
    </ligand>
</feature>
<feature type="domain" description="MGS-like" evidence="22">
    <location>
        <begin position="938"/>
        <end position="1065"/>
    </location>
</feature>
<evidence type="ECO:0000256" key="8">
    <source>
        <dbReference type="ARBA" id="ARBA00022723"/>
    </source>
</evidence>
<feature type="binding site" evidence="20">
    <location>
        <position position="829"/>
    </location>
    <ligand>
        <name>ATP</name>
        <dbReference type="ChEBI" id="CHEBI:30616"/>
        <label>2</label>
    </ligand>
</feature>
<dbReference type="SUPFAM" id="SSF56059">
    <property type="entry name" value="Glutathione synthetase ATP-binding domain-like"/>
    <property type="match status" value="2"/>
</dbReference>
<dbReference type="InterPro" id="IPR016185">
    <property type="entry name" value="PreATP-grasp_dom_sf"/>
</dbReference>
<dbReference type="PROSITE" id="PS00867">
    <property type="entry name" value="CPSASE_2"/>
    <property type="match status" value="1"/>
</dbReference>
<keyword evidence="9 20" id="KW-0677">Repeat</keyword>
<accession>G0EDD9</accession>
<feature type="binding site" evidence="20">
    <location>
        <position position="299"/>
    </location>
    <ligand>
        <name>ATP</name>
        <dbReference type="ChEBI" id="CHEBI:30616"/>
        <label>1</label>
    </ligand>
</feature>
<feature type="binding site" evidence="20">
    <location>
        <position position="841"/>
    </location>
    <ligand>
        <name>Mn(2+)</name>
        <dbReference type="ChEBI" id="CHEBI:29035"/>
        <label>4</label>
    </ligand>
</feature>
<feature type="binding site" evidence="20">
    <location>
        <position position="841"/>
    </location>
    <ligand>
        <name>Mg(2+)</name>
        <dbReference type="ChEBI" id="CHEBI:18420"/>
        <label>3</label>
    </ligand>
</feature>
<comment type="function">
    <text evidence="18">Small subunit of the glutamine-dependent carbamoyl phosphate synthetase (CPSase). CPSase catalyzes the formation of carbamoyl phosphate from the ammonia moiety of glutamine, carbonate, and phosphate donated by ATP, constituting the first step of the biosynthetic pathway leading to pyrimidine nucleotides. The large subunit (synthetase) binds the substrates ammonia (free or transferred from glutamine from the small subunit), hydrogencarbonate and ATP and carries out an ATP-coupled ligase reaction, activating hydrogencarbonate by forming carboxy phosphate which reacts with ammonia to form carbamoyl phosphate.</text>
</comment>
<feature type="binding site" evidence="20">
    <location>
        <position position="762"/>
    </location>
    <ligand>
        <name>ATP</name>
        <dbReference type="ChEBI" id="CHEBI:30616"/>
        <label>2</label>
    </ligand>
</feature>
<gene>
    <name evidence="20" type="primary">carB</name>
    <name evidence="23" type="ordered locus">Pyrfu_0755</name>
</gene>
<dbReference type="Proteomes" id="UP000001037">
    <property type="component" value="Chromosome"/>
</dbReference>
<dbReference type="Pfam" id="PF02786">
    <property type="entry name" value="CPSase_L_D2"/>
    <property type="match status" value="2"/>
</dbReference>
<comment type="pathway">
    <text evidence="3 20">Amino-acid biosynthesis; L-arginine biosynthesis; carbamoyl phosphate from bicarbonate: step 1/1.</text>
</comment>
<dbReference type="GO" id="GO:0006541">
    <property type="term" value="P:glutamine metabolic process"/>
    <property type="evidence" value="ECO:0007669"/>
    <property type="project" value="TreeGrafter"/>
</dbReference>
<feature type="binding site" evidence="20">
    <location>
        <position position="285"/>
    </location>
    <ligand>
        <name>Mn(2+)</name>
        <dbReference type="ChEBI" id="CHEBI:29035"/>
        <label>1</label>
    </ligand>
</feature>
<keyword evidence="7 20" id="KW-0028">Amino-acid biosynthesis</keyword>
<feature type="binding site" evidence="20">
    <location>
        <position position="843"/>
    </location>
    <ligand>
        <name>Mg(2+)</name>
        <dbReference type="ChEBI" id="CHEBI:18420"/>
        <label>4</label>
    </ligand>
</feature>
<feature type="binding site" evidence="20">
    <location>
        <position position="841"/>
    </location>
    <ligand>
        <name>Mn(2+)</name>
        <dbReference type="ChEBI" id="CHEBI:29035"/>
        <label>3</label>
    </ligand>
</feature>
<dbReference type="InterPro" id="IPR005483">
    <property type="entry name" value="CPSase_dom"/>
</dbReference>
<comment type="function">
    <text evidence="17 20">Large subunit of the glutamine-dependent carbamoyl phosphate synthetase (CPSase). CPSase catalyzes the formation of carbamoyl phosphate from the ammonia moiety of glutamine, carbonate, and phosphate donated by ATP, constituting the first step of 2 biosynthetic pathways, one leading to arginine and/or urea and the other to pyrimidine nucleotides. The large subunit (synthetase) binds the substrates ammonia (free or transferred from glutamine from the small subunit), hydrogencarbonate and ATP and carries out an ATP-coupled ligase reaction, activating hydrogencarbonate by forming carboxy phosphate which reacts with ammonia to form carbamoyl phosphate.</text>
</comment>
<dbReference type="FunFam" id="3.40.50.20:FF:000001">
    <property type="entry name" value="Carbamoyl-phosphate synthase large chain"/>
    <property type="match status" value="2"/>
</dbReference>
<dbReference type="InterPro" id="IPR005480">
    <property type="entry name" value="CPSase_lsu_oligo"/>
</dbReference>
<dbReference type="GO" id="GO:0005737">
    <property type="term" value="C:cytoplasm"/>
    <property type="evidence" value="ECO:0007669"/>
    <property type="project" value="TreeGrafter"/>
</dbReference>
<dbReference type="AlphaFoldDB" id="G0EDD9"/>
<protein>
    <recommendedName>
        <fullName evidence="20">Carbamoyl phosphate synthase large chain</fullName>
        <ecNumber evidence="20">6.3.4.16</ecNumber>
        <ecNumber evidence="20">6.3.5.5</ecNumber>
    </recommendedName>
    <alternativeName>
        <fullName evidence="20">Carbamoyl phosphate synthetase ammonia chain</fullName>
    </alternativeName>
</protein>
<feature type="binding site" evidence="20">
    <location>
        <position position="299"/>
    </location>
    <ligand>
        <name>Mg(2+)</name>
        <dbReference type="ChEBI" id="CHEBI:18420"/>
        <label>2</label>
    </ligand>
</feature>
<evidence type="ECO:0000256" key="6">
    <source>
        <dbReference type="ARBA" id="ARBA00022598"/>
    </source>
</evidence>
<keyword evidence="6 20" id="KW-0436">Ligase</keyword>
<feature type="binding site" evidence="20">
    <location>
        <position position="301"/>
    </location>
    <ligand>
        <name>Mn(2+)</name>
        <dbReference type="ChEBI" id="CHEBI:29035"/>
        <label>2</label>
    </ligand>
</feature>
<evidence type="ECO:0000256" key="5">
    <source>
        <dbReference type="ARBA" id="ARBA00022571"/>
    </source>
</evidence>
<feature type="binding site" evidence="20">
    <location>
        <position position="176"/>
    </location>
    <ligand>
        <name>ATP</name>
        <dbReference type="ChEBI" id="CHEBI:30616"/>
        <label>1</label>
    </ligand>
</feature>
<dbReference type="PRINTS" id="PR00098">
    <property type="entry name" value="CPSASE"/>
</dbReference>
<dbReference type="Gene3D" id="3.30.470.20">
    <property type="entry name" value="ATP-grasp fold, B domain"/>
    <property type="match status" value="2"/>
</dbReference>
<dbReference type="InterPro" id="IPR036897">
    <property type="entry name" value="CarbamoylP_synth_lsu_oligo_sf"/>
</dbReference>
<dbReference type="UniPathway" id="UPA00070">
    <property type="reaction ID" value="UER00115"/>
</dbReference>
<dbReference type="STRING" id="694429.Pyrfu_0755"/>
<dbReference type="FunFam" id="3.30.470.20:FF:000026">
    <property type="entry name" value="Carbamoyl-phosphate synthase large chain"/>
    <property type="match status" value="1"/>
</dbReference>
<dbReference type="Gene3D" id="3.30.1490.20">
    <property type="entry name" value="ATP-grasp fold, A domain"/>
    <property type="match status" value="1"/>
</dbReference>
<evidence type="ECO:0000256" key="20">
    <source>
        <dbReference type="HAMAP-Rule" id="MF_01210"/>
    </source>
</evidence>
<evidence type="ECO:0000256" key="2">
    <source>
        <dbReference type="ARBA" id="ARBA00004812"/>
    </source>
</evidence>
<dbReference type="GeneID" id="11139223"/>
<dbReference type="Gene3D" id="1.10.1030.10">
    <property type="entry name" value="Carbamoyl-phosphate synthetase, large subunit oligomerisation domain"/>
    <property type="match status" value="1"/>
</dbReference>
<feature type="domain" description="ATP-grasp" evidence="21">
    <location>
        <begin position="680"/>
        <end position="870"/>
    </location>
</feature>
<dbReference type="GO" id="GO:0046872">
    <property type="term" value="F:metal ion binding"/>
    <property type="evidence" value="ECO:0007669"/>
    <property type="project" value="UniProtKB-KW"/>
</dbReference>
<dbReference type="eggNOG" id="arCOG01594">
    <property type="taxonomic scope" value="Archaea"/>
</dbReference>
<evidence type="ECO:0000256" key="7">
    <source>
        <dbReference type="ARBA" id="ARBA00022605"/>
    </source>
</evidence>
<evidence type="ECO:0000256" key="15">
    <source>
        <dbReference type="ARBA" id="ARBA00047359"/>
    </source>
</evidence>
<keyword evidence="8" id="KW-0479">Metal-binding</keyword>
<dbReference type="PANTHER" id="PTHR11405:SF53">
    <property type="entry name" value="CARBAMOYL-PHOSPHATE SYNTHASE [AMMONIA], MITOCHONDRIAL"/>
    <property type="match status" value="1"/>
</dbReference>
<feature type="binding site" evidence="20">
    <location>
        <position position="243"/>
    </location>
    <ligand>
        <name>ATP</name>
        <dbReference type="ChEBI" id="CHEBI:30616"/>
        <label>1</label>
    </ligand>
</feature>
<dbReference type="InterPro" id="IPR011761">
    <property type="entry name" value="ATP-grasp"/>
</dbReference>
<evidence type="ECO:0000256" key="12">
    <source>
        <dbReference type="ARBA" id="ARBA00022842"/>
    </source>
</evidence>
<proteinExistence type="inferred from homology"/>
<dbReference type="KEGG" id="pfm:Pyrfu_0755"/>
<dbReference type="RefSeq" id="WP_014026301.1">
    <property type="nucleotide sequence ID" value="NC_015931.1"/>
</dbReference>
<comment type="similarity">
    <text evidence="4 20">Belongs to the CarB family.</text>
</comment>
<dbReference type="NCBIfam" id="TIGR01369">
    <property type="entry name" value="CPSaseII_lrg"/>
    <property type="match status" value="1"/>
</dbReference>
<dbReference type="UniPathway" id="UPA00068">
    <property type="reaction ID" value="UER00171"/>
</dbReference>
<dbReference type="GO" id="GO:0044205">
    <property type="term" value="P:'de novo' UMP biosynthetic process"/>
    <property type="evidence" value="ECO:0007669"/>
    <property type="project" value="UniProtKB-UniRule"/>
</dbReference>
<feature type="binding site" evidence="20">
    <location>
        <position position="299"/>
    </location>
    <ligand>
        <name>Mn(2+)</name>
        <dbReference type="ChEBI" id="CHEBI:29035"/>
        <label>1</label>
    </ligand>
</feature>
<evidence type="ECO:0000256" key="1">
    <source>
        <dbReference type="ARBA" id="ARBA00001936"/>
    </source>
</evidence>
<organism evidence="23 24">
    <name type="scientific">Pyrolobus fumarii (strain DSM 11204 / 1A)</name>
    <dbReference type="NCBI Taxonomy" id="694429"/>
    <lineage>
        <taxon>Archaea</taxon>
        <taxon>Thermoproteota</taxon>
        <taxon>Thermoprotei</taxon>
        <taxon>Desulfurococcales</taxon>
        <taxon>Pyrodictiaceae</taxon>
        <taxon>Pyrolobus</taxon>
    </lineage>
</organism>
<evidence type="ECO:0000256" key="16">
    <source>
        <dbReference type="ARBA" id="ARBA00048816"/>
    </source>
</evidence>
<dbReference type="GO" id="GO:0006526">
    <property type="term" value="P:L-arginine biosynthetic process"/>
    <property type="evidence" value="ECO:0007669"/>
    <property type="project" value="UniProtKB-UniRule"/>
</dbReference>
<comment type="cofactor">
    <cofactor evidence="20">
        <name>Mg(2+)</name>
        <dbReference type="ChEBI" id="CHEBI:18420"/>
    </cofactor>
    <cofactor evidence="20">
        <name>Mn(2+)</name>
        <dbReference type="ChEBI" id="CHEBI:29035"/>
    </cofactor>
    <text evidence="20">Binds 4 Mg(2+) or Mn(2+) ions per subunit.</text>
</comment>
<evidence type="ECO:0000256" key="19">
    <source>
        <dbReference type="ARBA" id="ARBA00062056"/>
    </source>
</evidence>
<evidence type="ECO:0000256" key="17">
    <source>
        <dbReference type="ARBA" id="ARBA00057223"/>
    </source>
</evidence>
<dbReference type="FunFam" id="3.30.1490.20:FF:000001">
    <property type="entry name" value="Carbamoyl-phosphate synthase large chain"/>
    <property type="match status" value="1"/>
</dbReference>
<comment type="catalytic activity">
    <reaction evidence="15 20">
        <text>hydrogencarbonate + NH4(+) + 2 ATP = carbamoyl phosphate + 2 ADP + phosphate + 2 H(+)</text>
        <dbReference type="Rhea" id="RHEA:18029"/>
        <dbReference type="ChEBI" id="CHEBI:15378"/>
        <dbReference type="ChEBI" id="CHEBI:17544"/>
        <dbReference type="ChEBI" id="CHEBI:28938"/>
        <dbReference type="ChEBI" id="CHEBI:30616"/>
        <dbReference type="ChEBI" id="CHEBI:43474"/>
        <dbReference type="ChEBI" id="CHEBI:58228"/>
        <dbReference type="ChEBI" id="CHEBI:456216"/>
        <dbReference type="EC" id="6.3.4.16"/>
    </reaction>
</comment>
<keyword evidence="14" id="KW-0464">Manganese</keyword>
<dbReference type="InterPro" id="IPR006275">
    <property type="entry name" value="CPSase_lsu"/>
</dbReference>
<feature type="region of interest" description="Carboxyphosphate synthetic domain" evidence="20">
    <location>
        <begin position="1"/>
        <end position="402"/>
    </location>
</feature>
<evidence type="ECO:0000259" key="21">
    <source>
        <dbReference type="PROSITE" id="PS50975"/>
    </source>
</evidence>
<feature type="binding site" evidence="20">
    <location>
        <position position="170"/>
    </location>
    <ligand>
        <name>ATP</name>
        <dbReference type="ChEBI" id="CHEBI:30616"/>
        <label>1</label>
    </ligand>
</feature>
<dbReference type="GO" id="GO:0004087">
    <property type="term" value="F:carbamoyl-phosphate synthase (ammonia) activity"/>
    <property type="evidence" value="ECO:0007669"/>
    <property type="project" value="UniProtKB-EC"/>
</dbReference>
<dbReference type="PROSITE" id="PS51855">
    <property type="entry name" value="MGS"/>
    <property type="match status" value="1"/>
</dbReference>
<feature type="binding site" evidence="20">
    <location>
        <position position="788"/>
    </location>
    <ligand>
        <name>ATP</name>
        <dbReference type="ChEBI" id="CHEBI:30616"/>
        <label>2</label>
    </ligand>
</feature>
<dbReference type="NCBIfam" id="NF009455">
    <property type="entry name" value="PRK12815.1"/>
    <property type="match status" value="1"/>
</dbReference>
<dbReference type="FunFam" id="3.30.470.20:FF:000001">
    <property type="entry name" value="Carbamoyl-phosphate synthase large chain"/>
    <property type="match status" value="1"/>
</dbReference>
<feature type="binding site" evidence="20">
    <location>
        <position position="285"/>
    </location>
    <ligand>
        <name>Mg(2+)</name>
        <dbReference type="ChEBI" id="CHEBI:18420"/>
        <label>1</label>
    </ligand>
</feature>
<sequence length="1065" mass="119359">MLPRRIDVRKVLVIGSGSIKIAEAAEFDYSGSQALKALREEGIETILVNPNVATIQTSYEMADKVYLIPLKPEFVEKVIERETPDGILLGFGGQTALSLGVTLYKRGVLRKYGVKVLGTPVEGIERALSRSKFRKTMIEAGLPVPPSNAARSVEEALEIAEAIGYPVIVRVSFNLGGGGSFVAWRREELELWLRRAFAQSEIGEVLVEKYLHHWKEVEFEVVRDAYGNAAAIACMENIDPMGVHTGESIVVAPCQTLTDREYQLLRVASIRVAESISLIGEGNVQLALNPKGEEYYIIETNPRMSRSSALASKATGYPLAYIAAKLALGYKLHEILNKVTMRTCACFEPSLDYVVVKVPRWDLEKFEGVEKSIGSEMKSIGEVMAIGRSYIEALQKAIRMLDIGEPGLTGGPFWREEHTLEEVLEKLKRREPYWPLWVAKAFRLGASVEQVYELTGIDPYFLYPIRDVVELTLEIEKMGRKVLENKTILEEAKLLGFSDEQIARLAGVTEDDVRKARKEIDVTPVVKQIDTLAAEWPAETNYLYMTYWGTEDDISFKSKKPKIVVIGAGVFRIGVSVEFDWAVVNFALATRRRGYEVIVVNYNPETVSTDWDMNEKLYFEELTLERLLDINDKEKPMGFVAFAGGQIANKLAFKLEARGVKLLGTRGESVDRAENREKFSKLLDKLGIKQPPWVSASNLQEAIRFAEQIGYPVLVRPSYVLSGSAMKVAWSKEELIEYIERATRISPEYPVVVSKFYSGALEAEVDAVSDGKRIVLTPIEHVEPAGVHSGDSTMSIPPFSLPERVIDRMAEIAYQLAQELEIRGPFNIQFLVHDNNVYVIELNLRTSRSMPFVSKVTGVNYMELAAQAVLDGKLGIDSELTVLRPKAWGVKSPQFSWARLRGAYPHLGPEMRSTGEVAALGWSFEEALLKSWLAVHGNRLPRNNEAVLVYDPTGREKVRLRRAAELVEDAGFTVFTVEGMEVDGFEALPAERVEQLETSGRIGLVMTTGYAPHKDYRIRRLAADLNIPLVLDARLAEKLAESILWHTRGGILEVRELKEYWGERR</sequence>
<dbReference type="HAMAP" id="MF_01210_A">
    <property type="entry name" value="CPSase_L_chain_A"/>
    <property type="match status" value="1"/>
</dbReference>
<dbReference type="InterPro" id="IPR005479">
    <property type="entry name" value="CPAse_ATP-bd"/>
</dbReference>
<feature type="binding site" evidence="20">
    <location>
        <position position="843"/>
    </location>
    <ligand>
        <name>Mn(2+)</name>
        <dbReference type="ChEBI" id="CHEBI:29035"/>
        <label>4</label>
    </ligand>
</feature>
<comment type="caution">
    <text evidence="20">Lacks conserved residue(s) required for the propagation of feature annotation.</text>
</comment>
<dbReference type="SUPFAM" id="SSF52440">
    <property type="entry name" value="PreATP-grasp domain"/>
    <property type="match status" value="2"/>
</dbReference>